<dbReference type="InterPro" id="IPR001633">
    <property type="entry name" value="EAL_dom"/>
</dbReference>
<gene>
    <name evidence="8" type="ORF">A3196_07645</name>
</gene>
<name>A0A1E2UPK4_9GAMM</name>
<dbReference type="PROSITE" id="PS50887">
    <property type="entry name" value="GGDEF"/>
    <property type="match status" value="1"/>
</dbReference>
<dbReference type="CDD" id="cd01948">
    <property type="entry name" value="EAL"/>
    <property type="match status" value="1"/>
</dbReference>
<dbReference type="InterPro" id="IPR000160">
    <property type="entry name" value="GGDEF_dom"/>
</dbReference>
<dbReference type="InterPro" id="IPR000014">
    <property type="entry name" value="PAS"/>
</dbReference>
<dbReference type="SUPFAM" id="SSF141868">
    <property type="entry name" value="EAL domain-like"/>
    <property type="match status" value="1"/>
</dbReference>
<dbReference type="SUPFAM" id="SSF55785">
    <property type="entry name" value="PYP-like sensor domain (PAS domain)"/>
    <property type="match status" value="1"/>
</dbReference>
<dbReference type="SMART" id="SM00052">
    <property type="entry name" value="EAL"/>
    <property type="match status" value="1"/>
</dbReference>
<evidence type="ECO:0000256" key="1">
    <source>
        <dbReference type="ARBA" id="ARBA00001946"/>
    </source>
</evidence>
<dbReference type="Pfam" id="PF13426">
    <property type="entry name" value="PAS_9"/>
    <property type="match status" value="1"/>
</dbReference>
<dbReference type="PANTHER" id="PTHR44757:SF2">
    <property type="entry name" value="BIOFILM ARCHITECTURE MAINTENANCE PROTEIN MBAA"/>
    <property type="match status" value="1"/>
</dbReference>
<evidence type="ECO:0000313" key="9">
    <source>
        <dbReference type="Proteomes" id="UP000094849"/>
    </source>
</evidence>
<feature type="domain" description="EAL" evidence="6">
    <location>
        <begin position="335"/>
        <end position="589"/>
    </location>
</feature>
<dbReference type="RefSeq" id="WP_069024340.1">
    <property type="nucleotide sequence ID" value="NZ_LVJZ01000003.1"/>
</dbReference>
<dbReference type="GO" id="GO:0071111">
    <property type="term" value="F:cyclic-guanylate-specific phosphodiesterase activity"/>
    <property type="evidence" value="ECO:0007669"/>
    <property type="project" value="UniProtKB-EC"/>
</dbReference>
<evidence type="ECO:0000256" key="3">
    <source>
        <dbReference type="ARBA" id="ARBA00022636"/>
    </source>
</evidence>
<dbReference type="EMBL" id="LVJZ01000003">
    <property type="protein sequence ID" value="ODB96639.1"/>
    <property type="molecule type" value="Genomic_DNA"/>
</dbReference>
<evidence type="ECO:0000313" key="8">
    <source>
        <dbReference type="EMBL" id="ODB96639.1"/>
    </source>
</evidence>
<dbReference type="EC" id="3.1.4.52" evidence="2"/>
<organism evidence="8 9">
    <name type="scientific">Candidatus Thiodiazotropha endoloripes</name>
    <dbReference type="NCBI Taxonomy" id="1818881"/>
    <lineage>
        <taxon>Bacteria</taxon>
        <taxon>Pseudomonadati</taxon>
        <taxon>Pseudomonadota</taxon>
        <taxon>Gammaproteobacteria</taxon>
        <taxon>Chromatiales</taxon>
        <taxon>Sedimenticolaceae</taxon>
        <taxon>Candidatus Thiodiazotropha</taxon>
    </lineage>
</organism>
<dbReference type="SMART" id="SM00091">
    <property type="entry name" value="PAS"/>
    <property type="match status" value="1"/>
</dbReference>
<dbReference type="NCBIfam" id="TIGR00229">
    <property type="entry name" value="sensory_box"/>
    <property type="match status" value="1"/>
</dbReference>
<dbReference type="STRING" id="1818881.A3196_07645"/>
<dbReference type="Pfam" id="PF00563">
    <property type="entry name" value="EAL"/>
    <property type="match status" value="1"/>
</dbReference>
<dbReference type="CDD" id="cd00130">
    <property type="entry name" value="PAS"/>
    <property type="match status" value="1"/>
</dbReference>
<dbReference type="InterPro" id="IPR029787">
    <property type="entry name" value="Nucleotide_cyclase"/>
</dbReference>
<comment type="catalytic activity">
    <reaction evidence="4">
        <text>3',3'-c-di-GMP + H2O = 5'-phosphoguanylyl(3'-&gt;5')guanosine + H(+)</text>
        <dbReference type="Rhea" id="RHEA:24902"/>
        <dbReference type="ChEBI" id="CHEBI:15377"/>
        <dbReference type="ChEBI" id="CHEBI:15378"/>
        <dbReference type="ChEBI" id="CHEBI:58754"/>
        <dbReference type="ChEBI" id="CHEBI:58805"/>
        <dbReference type="EC" id="3.1.4.52"/>
    </reaction>
    <physiologicalReaction direction="left-to-right" evidence="4">
        <dbReference type="Rhea" id="RHEA:24903"/>
    </physiologicalReaction>
</comment>
<dbReference type="Proteomes" id="UP000094849">
    <property type="component" value="Unassembled WGS sequence"/>
</dbReference>
<keyword evidence="3" id="KW-0973">c-di-GMP</keyword>
<keyword evidence="9" id="KW-1185">Reference proteome</keyword>
<proteinExistence type="predicted"/>
<accession>A0A1E2UPK4</accession>
<comment type="caution">
    <text evidence="8">The sequence shown here is derived from an EMBL/GenBank/DDBJ whole genome shotgun (WGS) entry which is preliminary data.</text>
</comment>
<evidence type="ECO:0000256" key="4">
    <source>
        <dbReference type="ARBA" id="ARBA00051114"/>
    </source>
</evidence>
<dbReference type="InterPro" id="IPR052155">
    <property type="entry name" value="Biofilm_reg_signaling"/>
</dbReference>
<evidence type="ECO:0000256" key="2">
    <source>
        <dbReference type="ARBA" id="ARBA00012282"/>
    </source>
</evidence>
<comment type="cofactor">
    <cofactor evidence="1">
        <name>Mg(2+)</name>
        <dbReference type="ChEBI" id="CHEBI:18420"/>
    </cofactor>
</comment>
<dbReference type="SMART" id="SM00267">
    <property type="entry name" value="GGDEF"/>
    <property type="match status" value="1"/>
</dbReference>
<dbReference type="Pfam" id="PF00990">
    <property type="entry name" value="GGDEF"/>
    <property type="match status" value="1"/>
</dbReference>
<dbReference type="GO" id="GO:0071732">
    <property type="term" value="P:cellular response to nitric oxide"/>
    <property type="evidence" value="ECO:0007669"/>
    <property type="project" value="UniProtKB-ARBA"/>
</dbReference>
<dbReference type="CDD" id="cd01949">
    <property type="entry name" value="GGDEF"/>
    <property type="match status" value="1"/>
</dbReference>
<dbReference type="InterPro" id="IPR035965">
    <property type="entry name" value="PAS-like_dom_sf"/>
</dbReference>
<protein>
    <recommendedName>
        <fullName evidence="2">cyclic-guanylate-specific phosphodiesterase</fullName>
        <ecNumber evidence="2">3.1.4.52</ecNumber>
    </recommendedName>
</protein>
<feature type="domain" description="GGDEF" evidence="7">
    <location>
        <begin position="193"/>
        <end position="326"/>
    </location>
</feature>
<dbReference type="PROSITE" id="PS50883">
    <property type="entry name" value="EAL"/>
    <property type="match status" value="1"/>
</dbReference>
<dbReference type="FunFam" id="3.20.20.450:FF:000001">
    <property type="entry name" value="Cyclic di-GMP phosphodiesterase yahA"/>
    <property type="match status" value="1"/>
</dbReference>
<dbReference type="SUPFAM" id="SSF55073">
    <property type="entry name" value="Nucleotide cyclase"/>
    <property type="match status" value="1"/>
</dbReference>
<evidence type="ECO:0000259" key="6">
    <source>
        <dbReference type="PROSITE" id="PS50883"/>
    </source>
</evidence>
<sequence>MKNGLNKQGSKPRWAKRFADKRQNKAEFSNNKNHSDPALANRIFSAFKDGILVTDAKLQIIDVNESFSRVTGYSREEALGQKPQLLSSGRHGPDYYERMWQQLEQNGVWQGTIWNRRKNGEVYPEWLSIEALTDRRGDVTHYTAVFSDLSKHKDIHNQIHLMAYYDSLTGLPNRQLFSDRLDLSLSLARREKQKVALFFMDLDRFKDINDSLGHTTGDQLLNAVANRLTNSLRQSDTIARLGGDEFTVILSGIQDNEKALNVANKILDCFQQPFRVGRRDIHISTSIGISLYPEHSTDSEHLVRHADTAMYQAKEAGKNRFMLYTPQMGSQHKMRVTLENELRKALTENSLKLAYQPQIDLTSNKIITIEALARWNHPEIGAIPPNHFIPIAEKCGLINDLGSWVLHSACSQLAKWRQQIGIDLRIAVNVSGIQLLEGRLDSDVRLALNANKLPPSSLELEITESVLMLENHEALNVLSNIKQMGVLISIDDFGTGYSSLSYIKRFDIDKLKIDRSFICDVSSSDCDRQLVRTIINMGHDLSLKVTAEGIEDKLQLDFLQESGCDLAQGYYISPPVSSGELTQLLQEAQRRLQAQTTDETDCLDPI</sequence>
<dbReference type="Gene3D" id="3.30.450.20">
    <property type="entry name" value="PAS domain"/>
    <property type="match status" value="1"/>
</dbReference>
<evidence type="ECO:0000259" key="7">
    <source>
        <dbReference type="PROSITE" id="PS50887"/>
    </source>
</evidence>
<dbReference type="InterPro" id="IPR035919">
    <property type="entry name" value="EAL_sf"/>
</dbReference>
<dbReference type="AlphaFoldDB" id="A0A1E2UPK4"/>
<dbReference type="FunFam" id="3.30.70.270:FF:000001">
    <property type="entry name" value="Diguanylate cyclase domain protein"/>
    <property type="match status" value="1"/>
</dbReference>
<dbReference type="NCBIfam" id="TIGR00254">
    <property type="entry name" value="GGDEF"/>
    <property type="match status" value="1"/>
</dbReference>
<dbReference type="InterPro" id="IPR043128">
    <property type="entry name" value="Rev_trsase/Diguanyl_cyclase"/>
</dbReference>
<dbReference type="PANTHER" id="PTHR44757">
    <property type="entry name" value="DIGUANYLATE CYCLASE DGCP"/>
    <property type="match status" value="1"/>
</dbReference>
<dbReference type="Gene3D" id="3.20.20.450">
    <property type="entry name" value="EAL domain"/>
    <property type="match status" value="1"/>
</dbReference>
<dbReference type="Gene3D" id="3.30.70.270">
    <property type="match status" value="1"/>
</dbReference>
<feature type="domain" description="PAS" evidence="5">
    <location>
        <begin position="36"/>
        <end position="81"/>
    </location>
</feature>
<evidence type="ECO:0000259" key="5">
    <source>
        <dbReference type="PROSITE" id="PS50112"/>
    </source>
</evidence>
<reference evidence="8 9" key="1">
    <citation type="submission" date="2016-03" db="EMBL/GenBank/DDBJ databases">
        <title>Chemosynthetic sulphur-oxidizing symbionts of marine invertebrate animals are capable of nitrogen fixation.</title>
        <authorList>
            <person name="Petersen J.M."/>
            <person name="Kemper A."/>
            <person name="Gruber-Vodicka H."/>
            <person name="Cardini U."/>
            <person name="Geest Mvander."/>
            <person name="Kleiner M."/>
            <person name="Bulgheresi S."/>
            <person name="Fussmann M."/>
            <person name="Herbold C."/>
            <person name="Seah B.K.B."/>
            <person name="Antony C.Paul."/>
            <person name="Liu D."/>
            <person name="Belitz A."/>
            <person name="Weber M."/>
        </authorList>
    </citation>
    <scope>NUCLEOTIDE SEQUENCE [LARGE SCALE GENOMIC DNA]</scope>
    <source>
        <strain evidence="8">G_D</strain>
    </source>
</reference>
<dbReference type="PROSITE" id="PS50112">
    <property type="entry name" value="PAS"/>
    <property type="match status" value="1"/>
</dbReference>